<dbReference type="InterPro" id="IPR007123">
    <property type="entry name" value="Gelsolin-like_dom"/>
</dbReference>
<feature type="compositionally biased region" description="Basic and acidic residues" evidence="1">
    <location>
        <begin position="653"/>
        <end position="665"/>
    </location>
</feature>
<dbReference type="Proteomes" id="UP001417504">
    <property type="component" value="Unassembled WGS sequence"/>
</dbReference>
<dbReference type="EMBL" id="JBBNAE010000006">
    <property type="protein sequence ID" value="KAK9115526.1"/>
    <property type="molecule type" value="Genomic_DNA"/>
</dbReference>
<name>A0AAP0NT25_9MAGN</name>
<protein>
    <recommendedName>
        <fullName evidence="4">Gelsolin-like domain-containing protein</fullName>
    </recommendedName>
</protein>
<keyword evidence="2" id="KW-1133">Transmembrane helix</keyword>
<feature type="region of interest" description="Disordered" evidence="1">
    <location>
        <begin position="647"/>
        <end position="671"/>
    </location>
</feature>
<organism evidence="5 6">
    <name type="scientific">Stephania japonica</name>
    <dbReference type="NCBI Taxonomy" id="461633"/>
    <lineage>
        <taxon>Eukaryota</taxon>
        <taxon>Viridiplantae</taxon>
        <taxon>Streptophyta</taxon>
        <taxon>Embryophyta</taxon>
        <taxon>Tracheophyta</taxon>
        <taxon>Spermatophyta</taxon>
        <taxon>Magnoliopsida</taxon>
        <taxon>Ranunculales</taxon>
        <taxon>Menispermaceae</taxon>
        <taxon>Menispermoideae</taxon>
        <taxon>Cissampelideae</taxon>
        <taxon>Stephania</taxon>
    </lineage>
</organism>
<dbReference type="PANTHER" id="PTHR11977:SF138">
    <property type="entry name" value="VILLIN-4"/>
    <property type="match status" value="1"/>
</dbReference>
<keyword evidence="2" id="KW-0472">Membrane</keyword>
<dbReference type="GO" id="GO:0051014">
    <property type="term" value="P:actin filament severing"/>
    <property type="evidence" value="ECO:0007669"/>
    <property type="project" value="TreeGrafter"/>
</dbReference>
<evidence type="ECO:0000313" key="5">
    <source>
        <dbReference type="EMBL" id="KAK9115526.1"/>
    </source>
</evidence>
<reference evidence="5 6" key="1">
    <citation type="submission" date="2024-01" db="EMBL/GenBank/DDBJ databases">
        <title>Genome assemblies of Stephania.</title>
        <authorList>
            <person name="Yang L."/>
        </authorList>
    </citation>
    <scope>NUCLEOTIDE SEQUENCE [LARGE SCALE GENOMIC DNA]</scope>
    <source>
        <strain evidence="5">QJT</strain>
        <tissue evidence="5">Leaf</tissue>
    </source>
</reference>
<feature type="chain" id="PRO_5042835446" description="Gelsolin-like domain-containing protein" evidence="3">
    <location>
        <begin position="22"/>
        <end position="738"/>
    </location>
</feature>
<feature type="domain" description="Gelsolin-like" evidence="4">
    <location>
        <begin position="135"/>
        <end position="207"/>
    </location>
</feature>
<dbReference type="Gene3D" id="3.40.20.10">
    <property type="entry name" value="Severin"/>
    <property type="match status" value="1"/>
</dbReference>
<dbReference type="Pfam" id="PF00626">
    <property type="entry name" value="Gelsolin"/>
    <property type="match status" value="1"/>
</dbReference>
<evidence type="ECO:0000313" key="6">
    <source>
        <dbReference type="Proteomes" id="UP001417504"/>
    </source>
</evidence>
<gene>
    <name evidence="5" type="ORF">Sjap_014473</name>
</gene>
<keyword evidence="6" id="KW-1185">Reference proteome</keyword>
<dbReference type="InterPro" id="IPR029006">
    <property type="entry name" value="ADF-H/Gelsolin-like_dom_sf"/>
</dbReference>
<dbReference type="PANTHER" id="PTHR11977">
    <property type="entry name" value="VILLIN"/>
    <property type="match status" value="1"/>
</dbReference>
<accession>A0AAP0NT25</accession>
<evidence type="ECO:0000259" key="4">
    <source>
        <dbReference type="Pfam" id="PF00626"/>
    </source>
</evidence>
<evidence type="ECO:0000256" key="3">
    <source>
        <dbReference type="SAM" id="SignalP"/>
    </source>
</evidence>
<keyword evidence="2" id="KW-0812">Transmembrane</keyword>
<dbReference type="SUPFAM" id="SSF82754">
    <property type="entry name" value="C-terminal, gelsolin-like domain of Sec23/24"/>
    <property type="match status" value="1"/>
</dbReference>
<sequence length="738" mass="81606">MAFKILVLFLFCLSISSSSSAAHNVTEVFLDVIDTLCWSATSLNEIRVKEWDVYNDDRRVTIRGVNRFFGPRYNVDSTLTYSLNYYGTYVIYAMCFFSFLSLVLLLVVDVRHKILFKRTDNKDFCTAAPSLFSIVVADSLTKELLDTNKCFLLDCGAEIFLWMGRSTSPDERKSARRTAQGLLSRSSDRPKMTQITLVLEGFEPVAFQKKFESWPDQTADLAVAEDALLKSQELNVKGLQQAAPVEEPQPYIDCTGNLHHLSFADLDGVSSGYRKHIAEKGIADDTYAEDGTVLFRVQGSALDDMKAIANHDSSIVEKASSYHCRIVEDATYAEDGIVLFRVQGSALDDMKAIANHDSSIVEKTSSDHCRIVEDATYAENGIVLFRFQGSALDDMKAIANHDSSIVEKASSYHCRIVEDATYAEDGIVLFRFQGSALDNMQEIANHDCSAMVKASSHLCSVVEDATHSEDGTVSFRVQGSALDSMQVIANHKCSAVEKASSHLCESDVDDAKLNGASRPSRITSNAVKDLNDKIRKNSCNGSSKSTKHERRTPVSYGGSCSVSDKLQRSQSKSYSPERVRVRGRSPALNALAANFENPKAKNRSSPPLISRKLYPKQSAAIAALASKFEQDKRETIIPRSVKVSMGTVTPEVPKSKPETSAKEKTNSMSSRIEGLTIQEDVKEGEVEADERLPVCVSMPEQRISSANLQLRDMANLRSYANSKLPIVKLAQRERLNLI</sequence>
<feature type="region of interest" description="Disordered" evidence="1">
    <location>
        <begin position="514"/>
        <end position="580"/>
    </location>
</feature>
<feature type="transmembrane region" description="Helical" evidence="2">
    <location>
        <begin position="89"/>
        <end position="108"/>
    </location>
</feature>
<evidence type="ECO:0000256" key="2">
    <source>
        <dbReference type="SAM" id="Phobius"/>
    </source>
</evidence>
<proteinExistence type="predicted"/>
<dbReference type="InterPro" id="IPR007122">
    <property type="entry name" value="Villin/Gelsolin"/>
</dbReference>
<dbReference type="SMART" id="SM00262">
    <property type="entry name" value="GEL"/>
    <property type="match status" value="1"/>
</dbReference>
<keyword evidence="3" id="KW-0732">Signal</keyword>
<feature type="signal peptide" evidence="3">
    <location>
        <begin position="1"/>
        <end position="21"/>
    </location>
</feature>
<comment type="caution">
    <text evidence="5">The sequence shown here is derived from an EMBL/GenBank/DDBJ whole genome shotgun (WGS) entry which is preliminary data.</text>
</comment>
<dbReference type="CDD" id="cd11292">
    <property type="entry name" value="gelsolin_S3_like"/>
    <property type="match status" value="1"/>
</dbReference>
<dbReference type="InterPro" id="IPR036180">
    <property type="entry name" value="Gelsolin-like_dom_sf"/>
</dbReference>
<feature type="compositionally biased region" description="Polar residues" evidence="1">
    <location>
        <begin position="558"/>
        <end position="574"/>
    </location>
</feature>
<evidence type="ECO:0000256" key="1">
    <source>
        <dbReference type="SAM" id="MobiDB-lite"/>
    </source>
</evidence>
<dbReference type="AlphaFoldDB" id="A0AAP0NT25"/>
<dbReference type="GO" id="GO:0051015">
    <property type="term" value="F:actin filament binding"/>
    <property type="evidence" value="ECO:0007669"/>
    <property type="project" value="InterPro"/>
</dbReference>